<accession>A0A0K1Q7J1</accession>
<dbReference type="AlphaFoldDB" id="A0A0K1Q7J1"/>
<protein>
    <submittedName>
        <fullName evidence="1">Uncharacterized protein</fullName>
    </submittedName>
</protein>
<name>A0A0K1Q7J1_9BACT</name>
<dbReference type="EMBL" id="CP012333">
    <property type="protein sequence ID" value="AKV01375.1"/>
    <property type="molecule type" value="Genomic_DNA"/>
</dbReference>
<sequence>MVFVTFGNVDAPGSCAPRIDAFVERRLDWAKPLGVLEFTDMPS</sequence>
<dbReference type="STRING" id="1391654.AKJ09_08038"/>
<reference evidence="1 2" key="1">
    <citation type="submission" date="2015-08" db="EMBL/GenBank/DDBJ databases">
        <authorList>
            <person name="Babu N.S."/>
            <person name="Beckwith C.J."/>
            <person name="Beseler K.G."/>
            <person name="Brison A."/>
            <person name="Carone J.V."/>
            <person name="Caskin T.P."/>
            <person name="Diamond M."/>
            <person name="Durham M.E."/>
            <person name="Foxe J.M."/>
            <person name="Go M."/>
            <person name="Henderson B.A."/>
            <person name="Jones I.B."/>
            <person name="McGettigan J.A."/>
            <person name="Micheletti S.J."/>
            <person name="Nasrallah M.E."/>
            <person name="Ortiz D."/>
            <person name="Piller C.R."/>
            <person name="Privatt S.R."/>
            <person name="Schneider S.L."/>
            <person name="Sharp S."/>
            <person name="Smith T.C."/>
            <person name="Stanton J.D."/>
            <person name="Ullery H.E."/>
            <person name="Wilson R.J."/>
            <person name="Serrano M.G."/>
            <person name="Buck G."/>
            <person name="Lee V."/>
            <person name="Wang Y."/>
            <person name="Carvalho R."/>
            <person name="Voegtly L."/>
            <person name="Shi R."/>
            <person name="Duckworth R."/>
            <person name="Johnson A."/>
            <person name="Loviza R."/>
            <person name="Walstead R."/>
            <person name="Shah Z."/>
            <person name="Kiflezghi M."/>
            <person name="Wade K."/>
            <person name="Ball S.L."/>
            <person name="Bradley K.W."/>
            <person name="Asai D.J."/>
            <person name="Bowman C.A."/>
            <person name="Russell D.A."/>
            <person name="Pope W.H."/>
            <person name="Jacobs-Sera D."/>
            <person name="Hendrix R.W."/>
            <person name="Hatfull G.F."/>
        </authorList>
    </citation>
    <scope>NUCLEOTIDE SEQUENCE [LARGE SCALE GENOMIC DNA]</scope>
    <source>
        <strain evidence="1 2">DSM 27648</strain>
    </source>
</reference>
<proteinExistence type="predicted"/>
<evidence type="ECO:0000313" key="1">
    <source>
        <dbReference type="EMBL" id="AKV01375.1"/>
    </source>
</evidence>
<organism evidence="1 2">
    <name type="scientific">Labilithrix luteola</name>
    <dbReference type="NCBI Taxonomy" id="1391654"/>
    <lineage>
        <taxon>Bacteria</taxon>
        <taxon>Pseudomonadati</taxon>
        <taxon>Myxococcota</taxon>
        <taxon>Polyangia</taxon>
        <taxon>Polyangiales</taxon>
        <taxon>Labilitrichaceae</taxon>
        <taxon>Labilithrix</taxon>
    </lineage>
</organism>
<gene>
    <name evidence="1" type="ORF">AKJ09_08038</name>
</gene>
<dbReference type="Proteomes" id="UP000064967">
    <property type="component" value="Chromosome"/>
</dbReference>
<keyword evidence="2" id="KW-1185">Reference proteome</keyword>
<dbReference type="KEGG" id="llu:AKJ09_08038"/>
<evidence type="ECO:0000313" key="2">
    <source>
        <dbReference type="Proteomes" id="UP000064967"/>
    </source>
</evidence>